<protein>
    <submittedName>
        <fullName evidence="1">Uncharacterized protein</fullName>
    </submittedName>
</protein>
<dbReference type="Proteomes" id="UP000004664">
    <property type="component" value="Unassembled WGS sequence"/>
</dbReference>
<accession>G3J1R8</accession>
<sequence length="143" mass="16220">MPMENLFYPRKARKYSDNCPNKFDQFLMYQNSAPKLPLLLDDCTDAEGRATQGAVAERAGVRRFKNRILNCKQYLSFKLVPKLQLGNSVREALASHTGWEARASKTAFPSWSLGTSVILGSNCLQTTLLISFVFFVDKYPFLK</sequence>
<dbReference type="STRING" id="697282.Mettu_2782"/>
<proteinExistence type="predicted"/>
<dbReference type="EMBL" id="JH109154">
    <property type="protein sequence ID" value="EGW19674.1"/>
    <property type="molecule type" value="Genomic_DNA"/>
</dbReference>
<organism evidence="1 2">
    <name type="scientific">Methylobacter tundripaludum (strain ATCC BAA-1195 / DSM 17260 / SV96)</name>
    <dbReference type="NCBI Taxonomy" id="697282"/>
    <lineage>
        <taxon>Bacteria</taxon>
        <taxon>Pseudomonadati</taxon>
        <taxon>Pseudomonadota</taxon>
        <taxon>Gammaproteobacteria</taxon>
        <taxon>Methylococcales</taxon>
        <taxon>Methylococcaceae</taxon>
        <taxon>Methylobacter</taxon>
    </lineage>
</organism>
<dbReference type="AlphaFoldDB" id="G3J1R8"/>
<name>G3J1R8_METTV</name>
<dbReference type="HOGENOM" id="CLU_1803938_0_0_6"/>
<reference evidence="1 2" key="1">
    <citation type="submission" date="2011-06" db="EMBL/GenBank/DDBJ databases">
        <title>Genomic sequence of Methylobacter tundripaludum SV96.</title>
        <authorList>
            <consortium name="US DOE Joint Genome Institute"/>
            <person name="Lucas S."/>
            <person name="Han J."/>
            <person name="Lapidus A."/>
            <person name="Cheng J.-F."/>
            <person name="Goodwin L."/>
            <person name="Pitluck S."/>
            <person name="Held B."/>
            <person name="Detter J.C."/>
            <person name="Han C."/>
            <person name="Tapia R."/>
            <person name="Land M."/>
            <person name="Hauser L."/>
            <person name="Kyrpides N."/>
            <person name="Ivanova N."/>
            <person name="Ovchinnikova G."/>
            <person name="Pagani I."/>
            <person name="Klotz M.G."/>
            <person name="Dispirito A.A."/>
            <person name="Murrell J.C."/>
            <person name="Dunfield P."/>
            <person name="Kalyuzhnaya M.G."/>
            <person name="Svenning M."/>
            <person name="Trotsenko Y.A."/>
            <person name="Stein L.Y."/>
            <person name="Woyke T."/>
        </authorList>
    </citation>
    <scope>NUCLEOTIDE SEQUENCE [LARGE SCALE GENOMIC DNA]</scope>
    <source>
        <strain evidence="2">ATCC BAA-1195 / DSM 17260 / SV96</strain>
    </source>
</reference>
<evidence type="ECO:0000313" key="1">
    <source>
        <dbReference type="EMBL" id="EGW19674.1"/>
    </source>
</evidence>
<gene>
    <name evidence="1" type="ORF">Mettu_2782</name>
</gene>
<keyword evidence="2" id="KW-1185">Reference proteome</keyword>
<evidence type="ECO:0000313" key="2">
    <source>
        <dbReference type="Proteomes" id="UP000004664"/>
    </source>
</evidence>